<evidence type="ECO:0000256" key="5">
    <source>
        <dbReference type="ARBA" id="ARBA00022763"/>
    </source>
</evidence>
<evidence type="ECO:0000256" key="2">
    <source>
        <dbReference type="ARBA" id="ARBA00009441"/>
    </source>
</evidence>
<evidence type="ECO:0000256" key="4">
    <source>
        <dbReference type="ARBA" id="ARBA00022741"/>
    </source>
</evidence>
<dbReference type="RefSeq" id="WP_100277918.1">
    <property type="nucleotide sequence ID" value="NZ_CP018799.1"/>
</dbReference>
<keyword evidence="4" id="KW-0547">Nucleotide-binding</keyword>
<dbReference type="PIRSF" id="PIRSF003128">
    <property type="entry name" value="RecN"/>
    <property type="match status" value="1"/>
</dbReference>
<proteinExistence type="inferred from homology"/>
<dbReference type="KEGG" id="maes:Ga0123461_1691"/>
<dbReference type="Gene3D" id="3.40.50.300">
    <property type="entry name" value="P-loop containing nucleotide triphosphate hydrolases"/>
    <property type="match status" value="2"/>
</dbReference>
<dbReference type="EMBL" id="CP018799">
    <property type="protein sequence ID" value="ATX80104.1"/>
    <property type="molecule type" value="Genomic_DNA"/>
</dbReference>
<dbReference type="AlphaFoldDB" id="A0A2K8L538"/>
<comment type="similarity">
    <text evidence="2 9">Belongs to the RecN family.</text>
</comment>
<keyword evidence="6" id="KW-0067">ATP-binding</keyword>
<dbReference type="PANTHER" id="PTHR11059">
    <property type="entry name" value="DNA REPAIR PROTEIN RECN"/>
    <property type="match status" value="1"/>
</dbReference>
<dbReference type="GO" id="GO:0005524">
    <property type="term" value="F:ATP binding"/>
    <property type="evidence" value="ECO:0007669"/>
    <property type="project" value="UniProtKB-KW"/>
</dbReference>
<keyword evidence="12" id="KW-1185">Reference proteome</keyword>
<dbReference type="CDD" id="cd03241">
    <property type="entry name" value="ABC_RecN"/>
    <property type="match status" value="2"/>
</dbReference>
<dbReference type="SUPFAM" id="SSF52540">
    <property type="entry name" value="P-loop containing nucleoside triphosphate hydrolases"/>
    <property type="match status" value="2"/>
</dbReference>
<dbReference type="OrthoDB" id="9806954at2"/>
<dbReference type="InterPro" id="IPR027417">
    <property type="entry name" value="P-loop_NTPase"/>
</dbReference>
<organism evidence="11 12">
    <name type="scientific">Mariprofundus aestuarium</name>
    <dbReference type="NCBI Taxonomy" id="1921086"/>
    <lineage>
        <taxon>Bacteria</taxon>
        <taxon>Pseudomonadati</taxon>
        <taxon>Pseudomonadota</taxon>
        <taxon>Candidatius Mariprofundia</taxon>
        <taxon>Mariprofundales</taxon>
        <taxon>Mariprofundaceae</taxon>
        <taxon>Mariprofundus</taxon>
    </lineage>
</organism>
<evidence type="ECO:0000313" key="11">
    <source>
        <dbReference type="EMBL" id="ATX80104.1"/>
    </source>
</evidence>
<dbReference type="Pfam" id="PF02463">
    <property type="entry name" value="SMC_N"/>
    <property type="match status" value="1"/>
</dbReference>
<sequence length="556" mass="61253">MLTSLTVKQFALIEKAQLELAPGMTVFTGETGAGKSMLVDALGAAFGARASAEWVRHGAERAEVVAIWDGDDSRIAGLLTEQDIELEDELILRRVIGQDGRSRAYINGTPVALKVLQKLGQICLDLHGQHEHQILMQPGFQCALLDARINIEDRSAVGEAFRQWRQVRGSLDALKSERGETEQQATWMREELARLQSLDVEPGLSDLLQAEVESGRHHAQIQQSASEALMLLDEAEPSARELIARAGHIIGVASSYHDGLKASGELIEQMDALLGELTPELRTVLEEPFDEQLLRFQEERLIQLHDAMRRHDRDEDGLLLLIDEWAERLSALDTAGWDEASLAKALEAAEGRFSEVAGRLTEARKKCGEELSGALRPFMDRLSLGGMQIRFDVSERQDQTAWGANGWDSVTMQVMSNPGEPWRELSVVASGGELSRLVLALKGCGALSQMPHIAVFDEVDTGIGGETAWCVGELLALMGGERQVLVISHLPQVASCADHQVVISKYEHEGRTLTTLNQVNADQRMQEIARMLGGLDEESCRHAETMLDRGRVVRSQ</sequence>
<evidence type="ECO:0000256" key="7">
    <source>
        <dbReference type="ARBA" id="ARBA00023204"/>
    </source>
</evidence>
<dbReference type="Proteomes" id="UP000231701">
    <property type="component" value="Chromosome"/>
</dbReference>
<evidence type="ECO:0000259" key="10">
    <source>
        <dbReference type="Pfam" id="PF02463"/>
    </source>
</evidence>
<evidence type="ECO:0000256" key="1">
    <source>
        <dbReference type="ARBA" id="ARBA00003618"/>
    </source>
</evidence>
<evidence type="ECO:0000256" key="8">
    <source>
        <dbReference type="ARBA" id="ARBA00033408"/>
    </source>
</evidence>
<accession>A0A2K8L538</accession>
<dbReference type="GO" id="GO:0043590">
    <property type="term" value="C:bacterial nucleoid"/>
    <property type="evidence" value="ECO:0007669"/>
    <property type="project" value="TreeGrafter"/>
</dbReference>
<dbReference type="PANTHER" id="PTHR11059:SF0">
    <property type="entry name" value="DNA REPAIR PROTEIN RECN"/>
    <property type="match status" value="1"/>
</dbReference>
<dbReference type="GO" id="GO:0009432">
    <property type="term" value="P:SOS response"/>
    <property type="evidence" value="ECO:0007669"/>
    <property type="project" value="TreeGrafter"/>
</dbReference>
<dbReference type="InterPro" id="IPR004604">
    <property type="entry name" value="DNA_recomb/repair_RecN"/>
</dbReference>
<protein>
    <recommendedName>
        <fullName evidence="3 9">DNA repair protein RecN</fullName>
    </recommendedName>
    <alternativeName>
        <fullName evidence="8 9">Recombination protein N</fullName>
    </alternativeName>
</protein>
<dbReference type="GO" id="GO:0006310">
    <property type="term" value="P:DNA recombination"/>
    <property type="evidence" value="ECO:0007669"/>
    <property type="project" value="InterPro"/>
</dbReference>
<feature type="domain" description="RecF/RecN/SMC N-terminal" evidence="10">
    <location>
        <begin position="2"/>
        <end position="508"/>
    </location>
</feature>
<keyword evidence="7 9" id="KW-0234">DNA repair</keyword>
<dbReference type="InterPro" id="IPR003395">
    <property type="entry name" value="RecF/RecN/SMC_N"/>
</dbReference>
<keyword evidence="5 9" id="KW-0227">DNA damage</keyword>
<gene>
    <name evidence="11" type="ORF">Ga0123461_1691</name>
</gene>
<evidence type="ECO:0000256" key="3">
    <source>
        <dbReference type="ARBA" id="ARBA00021315"/>
    </source>
</evidence>
<reference evidence="11 12" key="1">
    <citation type="submission" date="2016-12" db="EMBL/GenBank/DDBJ databases">
        <title>Isolation and genomic insights into novel planktonic Zetaproteobacteria from stratified waters of the Chesapeake Bay.</title>
        <authorList>
            <person name="McAllister S.M."/>
            <person name="Kato S."/>
            <person name="Chan C.S."/>
            <person name="Chiu B.K."/>
            <person name="Field E.K."/>
        </authorList>
    </citation>
    <scope>NUCLEOTIDE SEQUENCE [LARGE SCALE GENOMIC DNA]</scope>
    <source>
        <strain evidence="11 12">CP-5</strain>
    </source>
</reference>
<name>A0A2K8L538_MARES</name>
<dbReference type="GO" id="GO:0006281">
    <property type="term" value="P:DNA repair"/>
    <property type="evidence" value="ECO:0007669"/>
    <property type="project" value="UniProtKB-KW"/>
</dbReference>
<comment type="function">
    <text evidence="1 9">May be involved in recombinational repair of damaged DNA.</text>
</comment>
<evidence type="ECO:0000313" key="12">
    <source>
        <dbReference type="Proteomes" id="UP000231701"/>
    </source>
</evidence>
<evidence type="ECO:0000256" key="9">
    <source>
        <dbReference type="PIRNR" id="PIRNR003128"/>
    </source>
</evidence>
<evidence type="ECO:0000256" key="6">
    <source>
        <dbReference type="ARBA" id="ARBA00022840"/>
    </source>
</evidence>